<dbReference type="Pfam" id="PF04230">
    <property type="entry name" value="PS_pyruv_trans"/>
    <property type="match status" value="1"/>
</dbReference>
<dbReference type="EC" id="2.4.1.187" evidence="5"/>
<dbReference type="InterPro" id="IPR007345">
    <property type="entry name" value="Polysacch_pyruvyl_Trfase"/>
</dbReference>
<keyword evidence="2 5" id="KW-0808">Transferase</keyword>
<dbReference type="UniPathway" id="UPA00632"/>
<dbReference type="PANTHER" id="PTHR34136">
    <property type="match status" value="1"/>
</dbReference>
<dbReference type="NCBIfam" id="TIGR00696">
    <property type="entry name" value="wecG_tagA_cpsF"/>
    <property type="match status" value="1"/>
</dbReference>
<feature type="domain" description="Polysaccharide pyruvyl transferase" evidence="6">
    <location>
        <begin position="14"/>
        <end position="299"/>
    </location>
</feature>
<dbReference type="Proteomes" id="UP000282930">
    <property type="component" value="Chromosome"/>
</dbReference>
<reference evidence="7 8" key="1">
    <citation type="submission" date="2018-12" db="EMBL/GenBank/DDBJ databases">
        <title>Genome sequence from the cellulolytic species, Caldicellulosiruptor changbaiensis.</title>
        <authorList>
            <person name="Blumer-Schuette S.E."/>
            <person name="Mendoza C."/>
        </authorList>
    </citation>
    <scope>NUCLEOTIDE SEQUENCE [LARGE SCALE GENOMIC DNA]</scope>
    <source>
        <strain evidence="7 8">CBS-Z</strain>
    </source>
</reference>
<evidence type="ECO:0000313" key="7">
    <source>
        <dbReference type="EMBL" id="AZT89861.1"/>
    </source>
</evidence>
<name>A0A3T0D485_9FIRM</name>
<comment type="pathway">
    <text evidence="5">Cell wall biogenesis; teichoic acid biosynthesis.</text>
</comment>
<evidence type="ECO:0000256" key="2">
    <source>
        <dbReference type="ARBA" id="ARBA00022679"/>
    </source>
</evidence>
<dbReference type="Gene3D" id="3.40.50.2000">
    <property type="entry name" value="Glycogen Phosphorylase B"/>
    <property type="match status" value="1"/>
</dbReference>
<keyword evidence="4 5" id="KW-0961">Cell wall biogenesis/degradation</keyword>
<dbReference type="RefSeq" id="WP_127351433.1">
    <property type="nucleotide sequence ID" value="NZ_CP034791.1"/>
</dbReference>
<accession>A0A3T0D485</accession>
<dbReference type="InterPro" id="IPR019896">
    <property type="entry name" value="Polysacch_pyruvyl_Trfase_CsaB"/>
</dbReference>
<comment type="function">
    <text evidence="5">Catalyzes the conversion of GlcNAc-PP-undecaprenol into ManNAc-GlcNAc-PP-undecaprenol, the first committed lipid intermediate in the de novo synthesis of teichoic acid.</text>
</comment>
<keyword evidence="8" id="KW-1185">Reference proteome</keyword>
<dbReference type="EMBL" id="CP034791">
    <property type="protein sequence ID" value="AZT89861.1"/>
    <property type="molecule type" value="Genomic_DNA"/>
</dbReference>
<dbReference type="Pfam" id="PF03808">
    <property type="entry name" value="Glyco_tran_WecG"/>
    <property type="match status" value="1"/>
</dbReference>
<proteinExistence type="inferred from homology"/>
<keyword evidence="3 5" id="KW-0777">Teichoic acid biosynthesis</keyword>
<protein>
    <recommendedName>
        <fullName evidence="5">N-acetylglucosaminyldiphosphoundecaprenol N-acetyl-beta-D-mannosaminyltransferase</fullName>
        <ecNumber evidence="5">2.4.1.187</ecNumber>
    </recommendedName>
    <alternativeName>
        <fullName evidence="5">N-acetylmannosaminyltransferase</fullName>
    </alternativeName>
    <alternativeName>
        <fullName evidence="5">UDP-N-acetylmannosamine transferase</fullName>
    </alternativeName>
    <alternativeName>
        <fullName evidence="5">UDP-N-acetylmannosamine:N-acetylglucosaminyl pyrophosphorylundecaprenol N-acetylmannosaminyltransferase</fullName>
    </alternativeName>
</protein>
<dbReference type="GO" id="GO:0071555">
    <property type="term" value="P:cell wall organization"/>
    <property type="evidence" value="ECO:0007669"/>
    <property type="project" value="UniProtKB-KW"/>
</dbReference>
<dbReference type="NCBIfam" id="TIGR03609">
    <property type="entry name" value="S_layer_CsaB"/>
    <property type="match status" value="1"/>
</dbReference>
<dbReference type="HAMAP" id="MF_02070">
    <property type="entry name" value="TagA_TarA"/>
    <property type="match status" value="1"/>
</dbReference>
<dbReference type="GO" id="GO:0019350">
    <property type="term" value="P:teichoic acid biosynthetic process"/>
    <property type="evidence" value="ECO:0007669"/>
    <property type="project" value="UniProtKB-UniRule"/>
</dbReference>
<evidence type="ECO:0000259" key="6">
    <source>
        <dbReference type="Pfam" id="PF04230"/>
    </source>
</evidence>
<comment type="similarity">
    <text evidence="5">Belongs to the glycosyltransferase 26 family. TagA/TarA subfamily.</text>
</comment>
<dbReference type="InterPro" id="IPR004629">
    <property type="entry name" value="WecG_TagA_CpsF"/>
</dbReference>
<gene>
    <name evidence="7" type="primary">csaB</name>
    <name evidence="7" type="ORF">ELD05_03855</name>
</gene>
<evidence type="ECO:0000256" key="3">
    <source>
        <dbReference type="ARBA" id="ARBA00022944"/>
    </source>
</evidence>
<dbReference type="SUPFAM" id="SSF53756">
    <property type="entry name" value="UDP-Glycosyltransferase/glycogen phosphorylase"/>
    <property type="match status" value="1"/>
</dbReference>
<organism evidence="7 8">
    <name type="scientific">Caldicellulosiruptor changbaiensis</name>
    <dbReference type="NCBI Taxonomy" id="1222016"/>
    <lineage>
        <taxon>Bacteria</taxon>
        <taxon>Bacillati</taxon>
        <taxon>Bacillota</taxon>
        <taxon>Bacillota incertae sedis</taxon>
        <taxon>Caldicellulosiruptorales</taxon>
        <taxon>Caldicellulosiruptoraceae</taxon>
        <taxon>Caldicellulosiruptor</taxon>
    </lineage>
</organism>
<evidence type="ECO:0000313" key="8">
    <source>
        <dbReference type="Proteomes" id="UP000282930"/>
    </source>
</evidence>
<dbReference type="InterPro" id="IPR034714">
    <property type="entry name" value="TagA_TarA"/>
</dbReference>
<dbReference type="GO" id="GO:0047244">
    <property type="term" value="F:N-acetylglucosaminyldiphosphoundecaprenol N-acetyl-beta-D-mannosaminyltransferase activity"/>
    <property type="evidence" value="ECO:0007669"/>
    <property type="project" value="UniProtKB-UniRule"/>
</dbReference>
<evidence type="ECO:0000256" key="5">
    <source>
        <dbReference type="HAMAP-Rule" id="MF_02070"/>
    </source>
</evidence>
<keyword evidence="1 5" id="KW-0328">Glycosyltransferase</keyword>
<evidence type="ECO:0000256" key="1">
    <source>
        <dbReference type="ARBA" id="ARBA00022676"/>
    </source>
</evidence>
<dbReference type="CDD" id="cd06533">
    <property type="entry name" value="Glyco_transf_WecG_TagA"/>
    <property type="match status" value="1"/>
</dbReference>
<dbReference type="PANTHER" id="PTHR34136:SF1">
    <property type="entry name" value="UDP-N-ACETYL-D-MANNOSAMINURONIC ACID TRANSFERASE"/>
    <property type="match status" value="1"/>
</dbReference>
<dbReference type="KEGG" id="ccha:ELD05_03855"/>
<evidence type="ECO:0000256" key="4">
    <source>
        <dbReference type="ARBA" id="ARBA00023316"/>
    </source>
</evidence>
<dbReference type="AlphaFoldDB" id="A0A3T0D485"/>
<comment type="catalytic activity">
    <reaction evidence="5">
        <text>UDP-N-acetyl-alpha-D-mannosamine + N-acetyl-alpha-D-glucosaminyl-di-trans,octa-cis-undecaprenyl diphosphate = N-acetyl-beta-D-mannosaminyl-(1-&gt;4)-N-acetyl-alpha-D-glucosaminyl di-trans,octa-cis-undecaprenyl diphosphate + UDP + H(+)</text>
        <dbReference type="Rhea" id="RHEA:16053"/>
        <dbReference type="ChEBI" id="CHEBI:15378"/>
        <dbReference type="ChEBI" id="CHEBI:58223"/>
        <dbReference type="ChEBI" id="CHEBI:62959"/>
        <dbReference type="ChEBI" id="CHEBI:68623"/>
        <dbReference type="ChEBI" id="CHEBI:132210"/>
        <dbReference type="EC" id="2.4.1.187"/>
    </reaction>
</comment>
<sequence>MKNIVISGYYGQLNTGDEAILRVLVDKLKEYERESNSSLNIVVLSSRPELTSKIYNVESVNRKKIPSVIKAIKRCDIFISGGGSLFQNETSNRSLYYYLFQIFLAKLFGKKVFIFSQGIGPIKRWYNIFLFKHVIKLADYITVRDYDSFDFLHKLKINKKIELSADPAFLLNPCCEQKIQKLLEEYKIDFSKKTIGIVVRKWKKEKDMTDKIAKIADILIESEGYNVVFIPFQGKWDIIKINEIVSKMKNKPYVLSEKLSPHELLGIFKKLDLVVGMRLHALVFAAKMGVRFIGISYDPKIDSFLKIYGFKPAGYVDSFDENNVLISIQYMLYDGKVTKKIDEITKNMTQKAEKAFEILREALNNIKKKDSINILGVRIDCVNFKKAKEKCLEFLNSSSPHVVFTPNVEMIMLAQKDEKFKKILNSSDLNVPDGIGVVWASKYFGEKLYERVTGFDLMMALMPELERQQKRVFLLGAKPSVAEKAKENLLKIFKNLSICGTHHGYFSQEENEKVIELINSSKADVVFVAMGMKRQEEWIYKNKKKLNCKLIMGVGGSLDVLSGEVKRAPKIFQKLGLEWFYRLITQPWRFKRMLALPKFIFVVLKTKLFGGR</sequence>